<evidence type="ECO:0000313" key="4">
    <source>
        <dbReference type="Proteomes" id="UP001595937"/>
    </source>
</evidence>
<gene>
    <name evidence="3" type="ORF">ACFPK8_02990</name>
</gene>
<evidence type="ECO:0000256" key="2">
    <source>
        <dbReference type="SAM" id="Phobius"/>
    </source>
</evidence>
<keyword evidence="4" id="KW-1185">Reference proteome</keyword>
<feature type="transmembrane region" description="Helical" evidence="2">
    <location>
        <begin position="167"/>
        <end position="184"/>
    </location>
</feature>
<dbReference type="EMBL" id="JBHSLN010000012">
    <property type="protein sequence ID" value="MFC5296464.1"/>
    <property type="molecule type" value="Genomic_DNA"/>
</dbReference>
<feature type="compositionally biased region" description="Low complexity" evidence="1">
    <location>
        <begin position="28"/>
        <end position="43"/>
    </location>
</feature>
<dbReference type="Proteomes" id="UP001595937">
    <property type="component" value="Unassembled WGS sequence"/>
</dbReference>
<proteinExistence type="predicted"/>
<accession>A0ABW0FCQ3</accession>
<comment type="caution">
    <text evidence="3">The sequence shown here is derived from an EMBL/GenBank/DDBJ whole genome shotgun (WGS) entry which is preliminary data.</text>
</comment>
<keyword evidence="2" id="KW-0812">Transmembrane</keyword>
<feature type="compositionally biased region" description="Low complexity" evidence="1">
    <location>
        <begin position="104"/>
        <end position="114"/>
    </location>
</feature>
<feature type="compositionally biased region" description="Basic and acidic residues" evidence="1">
    <location>
        <begin position="59"/>
        <end position="103"/>
    </location>
</feature>
<feature type="region of interest" description="Disordered" evidence="1">
    <location>
        <begin position="1"/>
        <end position="130"/>
    </location>
</feature>
<feature type="transmembrane region" description="Helical" evidence="2">
    <location>
        <begin position="190"/>
        <end position="211"/>
    </location>
</feature>
<dbReference type="RefSeq" id="WP_343925378.1">
    <property type="nucleotide sequence ID" value="NZ_BAAAIR010000046.1"/>
</dbReference>
<keyword evidence="2" id="KW-0472">Membrane</keyword>
<evidence type="ECO:0000256" key="1">
    <source>
        <dbReference type="SAM" id="MobiDB-lite"/>
    </source>
</evidence>
<reference evidence="4" key="1">
    <citation type="journal article" date="2019" name="Int. J. Syst. Evol. Microbiol.">
        <title>The Global Catalogue of Microorganisms (GCM) 10K type strain sequencing project: providing services to taxonomists for standard genome sequencing and annotation.</title>
        <authorList>
            <consortium name="The Broad Institute Genomics Platform"/>
            <consortium name="The Broad Institute Genome Sequencing Center for Infectious Disease"/>
            <person name="Wu L."/>
            <person name="Ma J."/>
        </authorList>
    </citation>
    <scope>NUCLEOTIDE SEQUENCE [LARGE SCALE GENOMIC DNA]</scope>
    <source>
        <strain evidence="4">CGMCC 1.16455</strain>
    </source>
</reference>
<protein>
    <submittedName>
        <fullName evidence="3">Uncharacterized protein</fullName>
    </submittedName>
</protein>
<name>A0ABW0FCQ3_9MICO</name>
<organism evidence="3 4">
    <name type="scientific">Brachybacterium tyrofermentans</name>
    <dbReference type="NCBI Taxonomy" id="47848"/>
    <lineage>
        <taxon>Bacteria</taxon>
        <taxon>Bacillati</taxon>
        <taxon>Actinomycetota</taxon>
        <taxon>Actinomycetes</taxon>
        <taxon>Micrococcales</taxon>
        <taxon>Dermabacteraceae</taxon>
        <taxon>Brachybacterium</taxon>
    </lineage>
</organism>
<sequence>MADWKTYAKAARNTAKKQAPGAREAAQRATSRAGGYARAASRALDQGRSSDDTLQPAARRADDRHRDDRSPDDRSRDDRPRDDGLGDHRSRADDRPRDEERRQPSTATRSSSPSAPRPAPRTETPTRSFRDEAKIYAVVASRTAERAGARAKKAGVGGRIARAVRDALLIGGSLLVIWGVLYAAGLPIPFSAVLIVVGIIVLIALASGLYAQFARDRQHSAADDLEDPDLPEERLPR</sequence>
<keyword evidence="2" id="KW-1133">Transmembrane helix</keyword>
<dbReference type="GeneID" id="303298338"/>
<evidence type="ECO:0000313" key="3">
    <source>
        <dbReference type="EMBL" id="MFC5296464.1"/>
    </source>
</evidence>